<dbReference type="InterPro" id="IPR055354">
    <property type="entry name" value="DUF7507"/>
</dbReference>
<dbReference type="Pfam" id="PF17963">
    <property type="entry name" value="Big_9"/>
    <property type="match status" value="3"/>
</dbReference>
<dbReference type="Pfam" id="PF13585">
    <property type="entry name" value="CHU_C"/>
    <property type="match status" value="1"/>
</dbReference>
<feature type="compositionally biased region" description="Acidic residues" evidence="1">
    <location>
        <begin position="3123"/>
        <end position="3141"/>
    </location>
</feature>
<dbReference type="InterPro" id="IPR026341">
    <property type="entry name" value="T9SS_type_B"/>
</dbReference>
<dbReference type="Pfam" id="PF19076">
    <property type="entry name" value="CshA_repeat"/>
    <property type="match status" value="1"/>
</dbReference>
<feature type="region of interest" description="Disordered" evidence="1">
    <location>
        <begin position="2844"/>
        <end position="2877"/>
    </location>
</feature>
<keyword evidence="7" id="KW-1185">Reference proteome</keyword>
<evidence type="ECO:0000256" key="2">
    <source>
        <dbReference type="SAM" id="SignalP"/>
    </source>
</evidence>
<evidence type="ECO:0000259" key="5">
    <source>
        <dbReference type="Pfam" id="PF24346"/>
    </source>
</evidence>
<dbReference type="PANTHER" id="PTHR34819:SF3">
    <property type="entry name" value="CELL SURFACE PROTEIN"/>
    <property type="match status" value="1"/>
</dbReference>
<dbReference type="InterPro" id="IPR013783">
    <property type="entry name" value="Ig-like_fold"/>
</dbReference>
<feature type="signal peptide" evidence="2">
    <location>
        <begin position="1"/>
        <end position="37"/>
    </location>
</feature>
<feature type="domain" description="CshA" evidence="4">
    <location>
        <begin position="2337"/>
        <end position="2445"/>
    </location>
</feature>
<evidence type="ECO:0000259" key="3">
    <source>
        <dbReference type="Pfam" id="PF01345"/>
    </source>
</evidence>
<dbReference type="Gene3D" id="2.60.40.10">
    <property type="entry name" value="Immunoglobulins"/>
    <property type="match status" value="2"/>
</dbReference>
<feature type="domain" description="DUF11" evidence="3">
    <location>
        <begin position="3277"/>
        <end position="3391"/>
    </location>
</feature>
<keyword evidence="2" id="KW-0732">Signal</keyword>
<evidence type="ECO:0000313" key="6">
    <source>
        <dbReference type="EMBL" id="TDY59985.1"/>
    </source>
</evidence>
<gene>
    <name evidence="6" type="ORF">DFQ06_3598</name>
</gene>
<feature type="domain" description="DUF11" evidence="3">
    <location>
        <begin position="3155"/>
        <end position="3262"/>
    </location>
</feature>
<dbReference type="Pfam" id="PF01345">
    <property type="entry name" value="DUF11"/>
    <property type="match status" value="3"/>
</dbReference>
<comment type="caution">
    <text evidence="6">The sequence shown here is derived from an EMBL/GenBank/DDBJ whole genome shotgun (WGS) entry which is preliminary data.</text>
</comment>
<protein>
    <submittedName>
        <fullName evidence="6">Putative repeat protein (TIGR01451 family)/gliding motility-associated-like protein</fullName>
    </submittedName>
</protein>
<dbReference type="Gene3D" id="2.60.40.3440">
    <property type="match status" value="2"/>
</dbReference>
<sequence>MKSKLQSLKFDKVNQKQARNMMLFLAFFMFSLGSAFAQFGAGGSDNNNGDVRLVYVSGQQNSVEALKTLGTSNEIIVQSIKGAPQQLHSIRVKIQLPPGVLYTPSSFAITDNNNVTVQPLANVYVLAEDDISDLNAPIFSIFNNGIETELWDAGDYIQFTFERTAGCAAVTYKEDGNTFKDTAEISYVKTGFPGVQTATDTNALLANYDLLAASVSISNITAVNGTVGSFVHTREVTDFNGGNAGVQEVIHTVKLGSSVNVEPSVGAYSFSYLGNVISPSTTSTDGAGVTTNTYIINLSSNPNYSGGNPGFEDGNGFFDAGESLVFEESFTLKDCIDTGIQHQVEWTCQSSKITEGNVLFGANNPELDIDILENHRNISGVNHIRLKITNTASATAAAGFAKDILINVALGSNNQSGTTSYNNNPHWGTTRYNVRSFSNFSLGSETVQVPFTPEDWGSDNSSTSTTSTHALLPNTNINVDVDDVGGLQDIDGDNYYDDLAPGDSFVIEFDYEVLPRDNNCGTGRFDYMQWEHVFVDALTKDQCDSARPTEGVDLGYNNFIRDYNNATVFEQDTDIEELVPFEVALRPYLYSNFNHNDHAMINANGDSEFTVSIEVPRGVDLVAGSPPEFSQTNGAYIVGLPGAGTNVISYTSTDILSGFTLREFSDFFARFPLVMNCTELELGGVTSVINISYETSLKLYDAPGGNLVFERDIHCGNFEPIIEHSCNPPCAGPNITGLDAYRITAGWSDNTMTSKVDLTSTNPDGSPVYELDKYLAGDEMMVETSGFMSSLSSDNLHFIQNYTTDGLTAGANDIEFVSGTIVITKFGGSTTLELPVSAPIVTSSGNTHTLDYDLSSALSDPIVGGLIEDQDTFEVNFKYKFTTDTYTNFGYHILSGFRGRYYVDETLTGSTSNVANDNDNDGIPNERLSCFDWGDQVAYLRPDNLSYGVANSTFEYCAEVWANLINDYTRSNSPHLHTGEYRPTTMIQSTEITIPDGAKILDVRQYNNEGYFYVSTGELDISPALGTPGVNTYTVTPNRAAGYRDQNQTSSVSYRMQVLVKGSCELKDASEGLPIPIITSTSIVQHMAYTETPLPEQLLTRTPSARLYYTKPTFIFQPLSSAIIVGFGPEADFDLRVVNNSSSTGDVGFNWIKIPANSNITIVGAEDITSSSIPLNIVQVGDDSYVEIGNLDAGETKDIRVSATYTSCTDVPVDFSLGWDCDAYPTNYGDVSSVCYDNTVQLTLQPAAGQVQQTITEPQPVGPFAMCDTIIYDVEYSSAQVATTINPESSLTLFNGASAVSITKIEAEYPAGSNNWEDLVSTISGGDTYVSPIIHSAMTPLYGGIPGTGAVGPSVNDRKVIVRYTLQTTCDFVSNSPLTFTVSGDVPCGEPTVGNGSKSVSNGIEIIGLDATYDALSTISLPDFANPDGGHIDGCSSQETINIFTTISELPSSPGASTGDFDYGRVVLPTGVTYVDGSFVNLGANVLTYVSSSPNELIVKYPSGLFDQDQTEFEFDIIPDAGYCEEDATVSYLAYIQNDTGASCGGTSCGGNLIATGTSSESLDIKKAAVVINLDSAIGSVTVLDELITAAFTIDNTSDVEVTAPATIGAYFDVNLDGVYDAGDLELGSHIITSAIPAGGSISESIQFTATPTQACNILLVMKVDENPCICVPASVSMGSPSVLTGIGGSNVPVCEAYAGSSVELGSPNNPDYTYVWTGLTATDDITYLDAPTTAQPNFVYGGPKLAATTTFTYQVEITRPGGCTSTDTVDVTVGYIEDPVISSSELEICSDEYLSVTFGNTLSDDEIIKIWKNAALTTPANLPNTSGIWTSTELYPAGTGNIYATVENTVTGCRTDAITIAYTITDCVADLVTTKSVSPTTASIGQDVVFTINVSNIGSSVDKNVTLSDVLPNNVAYVSDNSSGTYNRVTGLWTVGEIASGSSASLEITANINAEAAGGTVTNTTTAASGDYTDDTLIAGDVLDATVSVNSLVIAAANDNYSGVNGFEGNTNLGNILTGTGDDSLNGDPVTTADVAITYPTPATVNGNPITGTAPIISASGDVSVPAGTPAGTYSIPYTICEIGNSSNCSNATVTVVVEAPAIVATNDDYTASPVLSEDGNANLGNILGGTGDDTLNGVATDINEIDITLTSGMFFDGGSGPVPATGIVPEVDPLTGDVSVPAGTPAGRYTINYNICEELNPSNCSADAVVTIVVIEPPVANVDSNSGNTTTQPSTPINILSNDLLGDGITTATVLNTTVDLDPNTAGDQDVLVVPGEGTWNYNTSTGELVFTPETIVDGFTSNYTNDPTPIEYTLTETQTGLSDTATVTVDYDAISPTAEDDSSLANVGGAVTIDPLVANGGLADSDPDGELDATTVSLVAPVGATSIVTDANGDITSFAVPNEGTWSVDETTGAITFTPLTTFTEDPTVISYNVEDNDGNQSNDATVTITYIVVTTDAINDLNNTFKDVAVNGNVITNDIDAEGDIQTVSDYSPLSTEGGTIVMSPNGDYVYTPAEGFTGTDTFIYTICDDGFPQACDTATVTIKVLADPNTGVNEVIANSDTATTEAGGSVDVVVLANDIDPEGDALNITPGSVTDPVNGTIVENADGTITYTPDAGFVGEDTFTYEVCDTGSPQACDTATVTVTVDPSNGIDNDTYANDDAYNGNPNMDIAGSVLDNDTDPEGDTPTVNTIPVTGVENGTLVLNPDGTFVYTPNPDFSGTDSFVYEVCDNGVPQACDQATVYITVNPNVYPMIELLKTAVVDKGTDGRVNEGDIITYTFTVENTGDVTVSNITVSDVMLGVSNLAIISGTLDPTETGTIEFDYAITAADILAGRIENTATANGTDPYGDSVSDISDDPNDTNTTDIEGDGEADGPTVTLLRSPYLELTKDGVYADADGDNVVEVGEIITYTFTVRNTGNIDVTGLTVDDAKLGVTGLSVSPADLTPGSTGTVTYEYALTQADLDAGVVYNVATANGTTSEGPVSDESEDPTPVGPSHPAYDPTCPDCTVTPLTSPQIELRKTATIDIGRDGVVEEGDTITYTFTVVNTGNAVIEGITVTDTMLGVIDAPIVSPLLFPGQVGVYTFDYKITDADIAAGRIENTATANGIDPYGNPVTDISDDPNDTDTTDVEGDGEPDGPTVTVLPIPMADIVTVKDDGEATYIAGTDVVYTITVTNNGPSDAANVIVSDPLPVGIIDATWVGDNGTSGTGALTDTIDLFLDGDSITYTVTLSVPFEFTGDLINAVTVTSDTMDPDPTCVDCIDVNTLEPASDIGVTKEASVESALVNDEVTFTITAQNFGPQNGTNIVIEDVLPSGYEYISHLTTSGVYDEASGLWSIDALEYNGVELLEITVKVLNATDYTNVATVLSVDQVDLYDANDSDEVTLGVVLSTTCIEVYSTFTPHNVDGINDYFTIDCIENYPKNTLKIYNRWGYEVYTASGYNNTWDGVSNGPRTVNEEDKVPVGTYYYVLDLGQGDEPRIGWLYIN</sequence>
<proteinExistence type="predicted"/>
<evidence type="ECO:0000256" key="1">
    <source>
        <dbReference type="SAM" id="MobiDB-lite"/>
    </source>
</evidence>
<evidence type="ECO:0000259" key="4">
    <source>
        <dbReference type="Pfam" id="PF19076"/>
    </source>
</evidence>
<dbReference type="PANTHER" id="PTHR34819">
    <property type="entry name" value="LARGE CYSTEINE-RICH PERIPLASMIC PROTEIN OMCB"/>
    <property type="match status" value="1"/>
</dbReference>
<name>A0A4R8M8B9_9FLAO</name>
<dbReference type="Pfam" id="PF24346">
    <property type="entry name" value="DUF7507"/>
    <property type="match status" value="3"/>
</dbReference>
<dbReference type="Gene3D" id="2.60.40.2810">
    <property type="match status" value="1"/>
</dbReference>
<feature type="region of interest" description="Disordered" evidence="1">
    <location>
        <begin position="2980"/>
        <end position="3008"/>
    </location>
</feature>
<feature type="region of interest" description="Disordered" evidence="1">
    <location>
        <begin position="3112"/>
        <end position="3143"/>
    </location>
</feature>
<accession>A0A4R8M8B9</accession>
<dbReference type="InterPro" id="IPR026395">
    <property type="entry name" value="CshA_fibril"/>
</dbReference>
<evidence type="ECO:0000313" key="7">
    <source>
        <dbReference type="Proteomes" id="UP000294824"/>
    </source>
</evidence>
<feature type="domain" description="DUF7507" evidence="5">
    <location>
        <begin position="3019"/>
        <end position="3122"/>
    </location>
</feature>
<dbReference type="NCBIfam" id="NF012211">
    <property type="entry name" value="tand_rpt_95"/>
    <property type="match status" value="3"/>
</dbReference>
<dbReference type="NCBIfam" id="TIGR01451">
    <property type="entry name" value="B_ant_repeat"/>
    <property type="match status" value="6"/>
</dbReference>
<dbReference type="NCBIfam" id="TIGR04131">
    <property type="entry name" value="Bac_Flav_CTERM"/>
    <property type="match status" value="1"/>
</dbReference>
<feature type="domain" description="DUF11" evidence="3">
    <location>
        <begin position="1871"/>
        <end position="1978"/>
    </location>
</feature>
<organism evidence="6 7">
    <name type="scientific">Algibacter lectus</name>
    <dbReference type="NCBI Taxonomy" id="221126"/>
    <lineage>
        <taxon>Bacteria</taxon>
        <taxon>Pseudomonadati</taxon>
        <taxon>Bacteroidota</taxon>
        <taxon>Flavobacteriia</taxon>
        <taxon>Flavobacteriales</taxon>
        <taxon>Flavobacteriaceae</taxon>
        <taxon>Algibacter</taxon>
    </lineage>
</organism>
<dbReference type="Proteomes" id="UP000294824">
    <property type="component" value="Unassembled WGS sequence"/>
</dbReference>
<dbReference type="InterPro" id="IPR001434">
    <property type="entry name" value="OmcB-like_DUF11"/>
</dbReference>
<dbReference type="InterPro" id="IPR051172">
    <property type="entry name" value="Chlamydia_OmcB"/>
</dbReference>
<feature type="domain" description="DUF7507" evidence="5">
    <location>
        <begin position="2756"/>
        <end position="2858"/>
    </location>
</feature>
<dbReference type="RefSeq" id="WP_133969115.1">
    <property type="nucleotide sequence ID" value="NZ_SORL01000013.1"/>
</dbReference>
<dbReference type="EMBL" id="SORL01000013">
    <property type="protein sequence ID" value="TDY59985.1"/>
    <property type="molecule type" value="Genomic_DNA"/>
</dbReference>
<feature type="domain" description="DUF7507" evidence="5">
    <location>
        <begin position="2888"/>
        <end position="2988"/>
    </location>
</feature>
<reference evidence="6 7" key="1">
    <citation type="submission" date="2019-03" db="EMBL/GenBank/DDBJ databases">
        <title>Genomic Encyclopedia of Type Strains, Phase III (KMG-III): the genomes of soil and plant-associated and newly described type strains.</title>
        <authorList>
            <person name="Whitman W."/>
        </authorList>
    </citation>
    <scope>NUCLEOTIDE SEQUENCE [LARGE SCALE GENOMIC DNA]</scope>
    <source>
        <strain evidence="6 7">CECT 8301</strain>
    </source>
</reference>
<feature type="chain" id="PRO_5020905505" evidence="2">
    <location>
        <begin position="38"/>
        <end position="3492"/>
    </location>
</feature>
<dbReference type="InterPro" id="IPR047589">
    <property type="entry name" value="DUF11_rpt"/>
</dbReference>